<feature type="non-terminal residue" evidence="2">
    <location>
        <position position="1"/>
    </location>
</feature>
<dbReference type="InterPro" id="IPR013022">
    <property type="entry name" value="Xyl_isomerase-like_TIM-brl"/>
</dbReference>
<dbReference type="AlphaFoldDB" id="X1GSM8"/>
<organism evidence="2">
    <name type="scientific">marine sediment metagenome</name>
    <dbReference type="NCBI Taxonomy" id="412755"/>
    <lineage>
        <taxon>unclassified sequences</taxon>
        <taxon>metagenomes</taxon>
        <taxon>ecological metagenomes</taxon>
    </lineage>
</organism>
<sequence>SRTASTIDGIKRIAELGLGCMEIEFVQGVRMGEAGARLVAETATREGVKLSAHAPYFINLNAREPEKIIASQERILQTARIGAICGAQSIVFHAAYYLGDPPEKAHNAVRKSLGEIMNRLKRENNRVWVRPEVMGKPSQFGAVEEVLNLCTELERVGICMDFAHWHARTGEFNSYSEFASVLQQIKQRLGGGALEDMHIHVSGIAYGKKGEIKHLNLKESNLQYVELLKALKDYEVKGIVICESPNLEEDALLLQETYHNLPKTG</sequence>
<proteinExistence type="predicted"/>
<protein>
    <recommendedName>
        <fullName evidence="1">Xylose isomerase-like TIM barrel domain-containing protein</fullName>
    </recommendedName>
</protein>
<dbReference type="GO" id="GO:0006284">
    <property type="term" value="P:base-excision repair"/>
    <property type="evidence" value="ECO:0007669"/>
    <property type="project" value="TreeGrafter"/>
</dbReference>
<dbReference type="Gene3D" id="3.20.20.150">
    <property type="entry name" value="Divalent-metal-dependent TIM barrel enzymes"/>
    <property type="match status" value="1"/>
</dbReference>
<reference evidence="2" key="1">
    <citation type="journal article" date="2014" name="Front. Microbiol.">
        <title>High frequency of phylogenetically diverse reductive dehalogenase-homologous genes in deep subseafloor sedimentary metagenomes.</title>
        <authorList>
            <person name="Kawai M."/>
            <person name="Futagami T."/>
            <person name="Toyoda A."/>
            <person name="Takaki Y."/>
            <person name="Nishi S."/>
            <person name="Hori S."/>
            <person name="Arai W."/>
            <person name="Tsubouchi T."/>
            <person name="Morono Y."/>
            <person name="Uchiyama I."/>
            <person name="Ito T."/>
            <person name="Fujiyama A."/>
            <person name="Inagaki F."/>
            <person name="Takami H."/>
        </authorList>
    </citation>
    <scope>NUCLEOTIDE SEQUENCE</scope>
    <source>
        <strain evidence="2">Expedition CK06-06</strain>
    </source>
</reference>
<dbReference type="GO" id="GO:0008270">
    <property type="term" value="F:zinc ion binding"/>
    <property type="evidence" value="ECO:0007669"/>
    <property type="project" value="InterPro"/>
</dbReference>
<dbReference type="SMART" id="SM00518">
    <property type="entry name" value="AP2Ec"/>
    <property type="match status" value="1"/>
</dbReference>
<dbReference type="Pfam" id="PF01261">
    <property type="entry name" value="AP_endonuc_2"/>
    <property type="match status" value="1"/>
</dbReference>
<name>X1GSM8_9ZZZZ</name>
<dbReference type="InterPro" id="IPR036237">
    <property type="entry name" value="Xyl_isomerase-like_sf"/>
</dbReference>
<dbReference type="GO" id="GO:0003677">
    <property type="term" value="F:DNA binding"/>
    <property type="evidence" value="ECO:0007669"/>
    <property type="project" value="InterPro"/>
</dbReference>
<dbReference type="GO" id="GO:0003906">
    <property type="term" value="F:DNA-(apurinic or apyrimidinic site) endonuclease activity"/>
    <property type="evidence" value="ECO:0007669"/>
    <property type="project" value="TreeGrafter"/>
</dbReference>
<feature type="domain" description="Xylose isomerase-like TIM barrel" evidence="1">
    <location>
        <begin position="11"/>
        <end position="248"/>
    </location>
</feature>
<dbReference type="PANTHER" id="PTHR21445">
    <property type="entry name" value="ENDONUCLEASE IV ENDODEOXYRIBONUCLEASE IV"/>
    <property type="match status" value="1"/>
</dbReference>
<dbReference type="InterPro" id="IPR001719">
    <property type="entry name" value="AP_endonuc_2"/>
</dbReference>
<dbReference type="SUPFAM" id="SSF51658">
    <property type="entry name" value="Xylose isomerase-like"/>
    <property type="match status" value="1"/>
</dbReference>
<accession>X1GSM8</accession>
<gene>
    <name evidence="2" type="ORF">S03H2_37208</name>
</gene>
<evidence type="ECO:0000313" key="2">
    <source>
        <dbReference type="EMBL" id="GAH47880.1"/>
    </source>
</evidence>
<comment type="caution">
    <text evidence="2">The sequence shown here is derived from an EMBL/GenBank/DDBJ whole genome shotgun (WGS) entry which is preliminary data.</text>
</comment>
<evidence type="ECO:0000259" key="1">
    <source>
        <dbReference type="Pfam" id="PF01261"/>
    </source>
</evidence>
<dbReference type="GO" id="GO:0008081">
    <property type="term" value="F:phosphoric diester hydrolase activity"/>
    <property type="evidence" value="ECO:0007669"/>
    <property type="project" value="TreeGrafter"/>
</dbReference>
<dbReference type="EMBL" id="BARU01022878">
    <property type="protein sequence ID" value="GAH47880.1"/>
    <property type="molecule type" value="Genomic_DNA"/>
</dbReference>
<dbReference type="PANTHER" id="PTHR21445:SF0">
    <property type="entry name" value="APURINIC-APYRIMIDINIC ENDONUCLEASE"/>
    <property type="match status" value="1"/>
</dbReference>
<dbReference type="FunFam" id="3.20.20.150:FF:000017">
    <property type="entry name" value="Endonuclease IV related protein"/>
    <property type="match status" value="1"/>
</dbReference>